<dbReference type="Pfam" id="PF02875">
    <property type="entry name" value="Mur_ligase_C"/>
    <property type="match status" value="1"/>
</dbReference>
<dbReference type="GO" id="GO:0008841">
    <property type="term" value="F:dihydrofolate synthase activity"/>
    <property type="evidence" value="ECO:0007669"/>
    <property type="project" value="UniProtKB-EC"/>
</dbReference>
<keyword evidence="14" id="KW-1185">Reference proteome</keyword>
<dbReference type="PANTHER" id="PTHR11136:SF0">
    <property type="entry name" value="DIHYDROFOLATE SYNTHETASE-RELATED"/>
    <property type="match status" value="1"/>
</dbReference>
<dbReference type="EMBL" id="JAGGKC010000034">
    <property type="protein sequence ID" value="MBP1920614.1"/>
    <property type="molecule type" value="Genomic_DNA"/>
</dbReference>
<evidence type="ECO:0000313" key="13">
    <source>
        <dbReference type="EMBL" id="MBP1920614.1"/>
    </source>
</evidence>
<organism evidence="13 14">
    <name type="scientific">Youngiibacter multivorans</name>
    <dbReference type="NCBI Taxonomy" id="937251"/>
    <lineage>
        <taxon>Bacteria</taxon>
        <taxon>Bacillati</taxon>
        <taxon>Bacillota</taxon>
        <taxon>Clostridia</taxon>
        <taxon>Eubacteriales</taxon>
        <taxon>Clostridiaceae</taxon>
        <taxon>Youngiibacter</taxon>
    </lineage>
</organism>
<comment type="similarity">
    <text evidence="1 10">Belongs to the folylpolyglutamate synthase family.</text>
</comment>
<dbReference type="Gene3D" id="3.40.1190.10">
    <property type="entry name" value="Mur-like, catalytic domain"/>
    <property type="match status" value="1"/>
</dbReference>
<reference evidence="13 14" key="1">
    <citation type="submission" date="2021-03" db="EMBL/GenBank/DDBJ databases">
        <title>Genomic Encyclopedia of Type Strains, Phase IV (KMG-IV): sequencing the most valuable type-strain genomes for metagenomic binning, comparative biology and taxonomic classification.</title>
        <authorList>
            <person name="Goeker M."/>
        </authorList>
    </citation>
    <scope>NUCLEOTIDE SEQUENCE [LARGE SCALE GENOMIC DNA]</scope>
    <source>
        <strain evidence="13 14">DSM 6139</strain>
    </source>
</reference>
<evidence type="ECO:0000256" key="1">
    <source>
        <dbReference type="ARBA" id="ARBA00008276"/>
    </source>
</evidence>
<dbReference type="PANTHER" id="PTHR11136">
    <property type="entry name" value="FOLYLPOLYGLUTAMATE SYNTHASE-RELATED"/>
    <property type="match status" value="1"/>
</dbReference>
<evidence type="ECO:0000256" key="3">
    <source>
        <dbReference type="ARBA" id="ARBA00022598"/>
    </source>
</evidence>
<protein>
    <recommendedName>
        <fullName evidence="2">tetrahydrofolate synthase</fullName>
        <ecNumber evidence="2">6.3.2.17</ecNumber>
    </recommendedName>
    <alternativeName>
        <fullName evidence="8">Tetrahydrofolylpolyglutamate synthase</fullName>
    </alternativeName>
</protein>
<dbReference type="SUPFAM" id="SSF53244">
    <property type="entry name" value="MurD-like peptide ligases, peptide-binding domain"/>
    <property type="match status" value="1"/>
</dbReference>
<dbReference type="InterPro" id="IPR036565">
    <property type="entry name" value="Mur-like_cat_sf"/>
</dbReference>
<evidence type="ECO:0000313" key="14">
    <source>
        <dbReference type="Proteomes" id="UP001519271"/>
    </source>
</evidence>
<dbReference type="InterPro" id="IPR036615">
    <property type="entry name" value="Mur_ligase_C_dom_sf"/>
</dbReference>
<evidence type="ECO:0000256" key="2">
    <source>
        <dbReference type="ARBA" id="ARBA00013025"/>
    </source>
</evidence>
<dbReference type="SUPFAM" id="SSF53623">
    <property type="entry name" value="MurD-like peptide ligases, catalytic domain"/>
    <property type="match status" value="1"/>
</dbReference>
<gene>
    <name evidence="13" type="ORF">J2Z34_003129</name>
</gene>
<dbReference type="InterPro" id="IPR001645">
    <property type="entry name" value="Folylpolyglutamate_synth"/>
</dbReference>
<dbReference type="GO" id="GO:0004326">
    <property type="term" value="F:tetrahydrofolylpolyglutamate synthase activity"/>
    <property type="evidence" value="ECO:0007669"/>
    <property type="project" value="UniProtKB-EC"/>
</dbReference>
<keyword evidence="3 10" id="KW-0436">Ligase</keyword>
<evidence type="ECO:0000256" key="10">
    <source>
        <dbReference type="PIRNR" id="PIRNR001563"/>
    </source>
</evidence>
<comment type="catalytic activity">
    <reaction evidence="9">
        <text>(6S)-5,6,7,8-tetrahydrofolyl-(gamma-L-Glu)(n) + L-glutamate + ATP = (6S)-5,6,7,8-tetrahydrofolyl-(gamma-L-Glu)(n+1) + ADP + phosphate + H(+)</text>
        <dbReference type="Rhea" id="RHEA:10580"/>
        <dbReference type="Rhea" id="RHEA-COMP:14738"/>
        <dbReference type="Rhea" id="RHEA-COMP:14740"/>
        <dbReference type="ChEBI" id="CHEBI:15378"/>
        <dbReference type="ChEBI" id="CHEBI:29985"/>
        <dbReference type="ChEBI" id="CHEBI:30616"/>
        <dbReference type="ChEBI" id="CHEBI:43474"/>
        <dbReference type="ChEBI" id="CHEBI:141005"/>
        <dbReference type="ChEBI" id="CHEBI:456216"/>
        <dbReference type="EC" id="6.3.2.17"/>
    </reaction>
</comment>
<dbReference type="PROSITE" id="PS01012">
    <property type="entry name" value="FOLYLPOLYGLU_SYNT_2"/>
    <property type="match status" value="1"/>
</dbReference>
<evidence type="ECO:0000256" key="5">
    <source>
        <dbReference type="ARBA" id="ARBA00022741"/>
    </source>
</evidence>
<dbReference type="Proteomes" id="UP001519271">
    <property type="component" value="Unassembled WGS sequence"/>
</dbReference>
<evidence type="ECO:0000256" key="8">
    <source>
        <dbReference type="ARBA" id="ARBA00030592"/>
    </source>
</evidence>
<name>A0ABS4G7T4_9CLOT</name>
<dbReference type="Gene3D" id="3.90.190.20">
    <property type="entry name" value="Mur ligase, C-terminal domain"/>
    <property type="match status" value="1"/>
</dbReference>
<dbReference type="InterPro" id="IPR013221">
    <property type="entry name" value="Mur_ligase_cen"/>
</dbReference>
<dbReference type="RefSeq" id="WP_209460780.1">
    <property type="nucleotide sequence ID" value="NZ_JAGGKC010000034.1"/>
</dbReference>
<feature type="domain" description="Mur ligase C-terminal" evidence="11">
    <location>
        <begin position="293"/>
        <end position="412"/>
    </location>
</feature>
<accession>A0ABS4G7T4</accession>
<evidence type="ECO:0000256" key="4">
    <source>
        <dbReference type="ARBA" id="ARBA00022723"/>
    </source>
</evidence>
<evidence type="ECO:0000256" key="6">
    <source>
        <dbReference type="ARBA" id="ARBA00022840"/>
    </source>
</evidence>
<proteinExistence type="inferred from homology"/>
<evidence type="ECO:0000256" key="7">
    <source>
        <dbReference type="ARBA" id="ARBA00022842"/>
    </source>
</evidence>
<dbReference type="PROSITE" id="PS01011">
    <property type="entry name" value="FOLYLPOLYGLU_SYNT_1"/>
    <property type="match status" value="1"/>
</dbReference>
<comment type="caution">
    <text evidence="13">The sequence shown here is derived from an EMBL/GenBank/DDBJ whole genome shotgun (WGS) entry which is preliminary data.</text>
</comment>
<sequence length="426" mass="47169">MDHIEALEYIRDSLKFGSILGLDRIESLLERMDNPHRKLKYVHVAGTNGKGSTVAFISSILMAAGYKVGTYTSPSIEKFNERIRVNGEDIENEALARITSDIKGLIDDMESKGEENPTEFEITTALAFQYFMDKECDIVVLEVGLGGRLDSTNVIDTPEACVITTIDYDHMEILGNTLALIASEKAGIIKSGSEVVMYPQANEAEEVILRRADSLGARVRKADFDSIHILSSDVFSQTFNYKGLLALTIRLAGLHQTRNAAVAIEAALLLSEKGWKIDEEAIRRGLDSARWPGRFELLCEEPIFIADGAHNSQGVAMLRNNLEHLFPDKKITFIMGVLADKDYAEMVNEVAPIAQRFITVDVDNKRALPCEELAEIIEELEIEAIAAHDVNAGIKLAMLLAGWDGIICSFGSLYYVGKVREYFGNN</sequence>
<dbReference type="NCBIfam" id="TIGR01499">
    <property type="entry name" value="folC"/>
    <property type="match status" value="1"/>
</dbReference>
<keyword evidence="6 10" id="KW-0067">ATP-binding</keyword>
<feature type="domain" description="Mur ligase central" evidence="12">
    <location>
        <begin position="44"/>
        <end position="266"/>
    </location>
</feature>
<keyword evidence="4" id="KW-0479">Metal-binding</keyword>
<evidence type="ECO:0000259" key="12">
    <source>
        <dbReference type="Pfam" id="PF08245"/>
    </source>
</evidence>
<evidence type="ECO:0000256" key="9">
    <source>
        <dbReference type="ARBA" id="ARBA00047493"/>
    </source>
</evidence>
<keyword evidence="7" id="KW-0460">Magnesium</keyword>
<dbReference type="InterPro" id="IPR018109">
    <property type="entry name" value="Folylpolyglutamate_synth_CS"/>
</dbReference>
<dbReference type="PIRSF" id="PIRSF001563">
    <property type="entry name" value="Folylpolyglu_synth"/>
    <property type="match status" value="1"/>
</dbReference>
<dbReference type="Pfam" id="PF08245">
    <property type="entry name" value="Mur_ligase_M"/>
    <property type="match status" value="1"/>
</dbReference>
<keyword evidence="5 10" id="KW-0547">Nucleotide-binding</keyword>
<dbReference type="InterPro" id="IPR004101">
    <property type="entry name" value="Mur_ligase_C"/>
</dbReference>
<dbReference type="EC" id="6.3.2.17" evidence="2"/>
<evidence type="ECO:0000259" key="11">
    <source>
        <dbReference type="Pfam" id="PF02875"/>
    </source>
</evidence>